<evidence type="ECO:0000256" key="1">
    <source>
        <dbReference type="SAM" id="SignalP"/>
    </source>
</evidence>
<comment type="caution">
    <text evidence="2">The sequence shown here is derived from an EMBL/GenBank/DDBJ whole genome shotgun (WGS) entry which is preliminary data.</text>
</comment>
<dbReference type="Proteomes" id="UP000822688">
    <property type="component" value="Chromosome 1"/>
</dbReference>
<dbReference type="EMBL" id="CM026421">
    <property type="protein sequence ID" value="KAG0589840.1"/>
    <property type="molecule type" value="Genomic_DNA"/>
</dbReference>
<keyword evidence="3" id="KW-1185">Reference proteome</keyword>
<reference evidence="2" key="1">
    <citation type="submission" date="2020-06" db="EMBL/GenBank/DDBJ databases">
        <title>WGS assembly of Ceratodon purpureus strain R40.</title>
        <authorList>
            <person name="Carey S.B."/>
            <person name="Jenkins J."/>
            <person name="Shu S."/>
            <person name="Lovell J.T."/>
            <person name="Sreedasyam A."/>
            <person name="Maumus F."/>
            <person name="Tiley G.P."/>
            <person name="Fernandez-Pozo N."/>
            <person name="Barry K."/>
            <person name="Chen C."/>
            <person name="Wang M."/>
            <person name="Lipzen A."/>
            <person name="Daum C."/>
            <person name="Saski C.A."/>
            <person name="Payton A.C."/>
            <person name="Mcbreen J.C."/>
            <person name="Conrad R.E."/>
            <person name="Kollar L.M."/>
            <person name="Olsson S."/>
            <person name="Huttunen S."/>
            <person name="Landis J.B."/>
            <person name="Wickett N.J."/>
            <person name="Johnson M.G."/>
            <person name="Rensing S.A."/>
            <person name="Grimwood J."/>
            <person name="Schmutz J."/>
            <person name="Mcdaniel S.F."/>
        </authorList>
    </citation>
    <scope>NUCLEOTIDE SEQUENCE</scope>
    <source>
        <strain evidence="2">R40</strain>
    </source>
</reference>
<gene>
    <name evidence="2" type="ORF">KC19_1G052700</name>
</gene>
<evidence type="ECO:0000313" key="3">
    <source>
        <dbReference type="Proteomes" id="UP000822688"/>
    </source>
</evidence>
<evidence type="ECO:0000313" key="2">
    <source>
        <dbReference type="EMBL" id="KAG0589840.1"/>
    </source>
</evidence>
<sequence length="69" mass="7976">MNPQLWCLLLICKTILSNLMTERELRFRLTSLMSCIDHLLKSLDAPITKLHLLLIVLIKSKSYGNPHVM</sequence>
<proteinExistence type="predicted"/>
<feature type="signal peptide" evidence="1">
    <location>
        <begin position="1"/>
        <end position="17"/>
    </location>
</feature>
<dbReference type="AlphaFoldDB" id="A0A8T0J1P7"/>
<organism evidence="2 3">
    <name type="scientific">Ceratodon purpureus</name>
    <name type="common">Fire moss</name>
    <name type="synonym">Dicranum purpureum</name>
    <dbReference type="NCBI Taxonomy" id="3225"/>
    <lineage>
        <taxon>Eukaryota</taxon>
        <taxon>Viridiplantae</taxon>
        <taxon>Streptophyta</taxon>
        <taxon>Embryophyta</taxon>
        <taxon>Bryophyta</taxon>
        <taxon>Bryophytina</taxon>
        <taxon>Bryopsida</taxon>
        <taxon>Dicranidae</taxon>
        <taxon>Pseudoditrichales</taxon>
        <taxon>Ditrichaceae</taxon>
        <taxon>Ceratodon</taxon>
    </lineage>
</organism>
<name>A0A8T0J1P7_CERPU</name>
<accession>A0A8T0J1P7</accession>
<protein>
    <submittedName>
        <fullName evidence="2">Uncharacterized protein</fullName>
    </submittedName>
</protein>
<keyword evidence="1" id="KW-0732">Signal</keyword>
<feature type="chain" id="PRO_5035758439" evidence="1">
    <location>
        <begin position="18"/>
        <end position="69"/>
    </location>
</feature>